<sequence>MAPKNRIIIDTDPGVDDVLALLLALSADPEVLEVALLSVTFGNVPRVSTAKNALSMFHVLYHEMKWREENGKDNKNTFGALRTYKPLIALGAQHALEEKLHAKDGFHGEDGLHGVHAEYPDLTIKDTWEEAFKNATLGEKQTEVEPYTEFFKTTAEPSHKEILRLLRESPPDTISIVALGPLTTIAMAAAEDPEAFLRVKELVVMGGAVNVPGNITPLGEFNVYADPVAAARVFALTSKEPNSTLPHKNKDLPLQPDYEDYPKLLDYPSKLSRQLKLTLFPLDITTPHELEKDFFNARVSKHKEEGSHLARWVHWFMNGVYKKIAQIEGVAEGKPMALGLHDPTPIWYMLTRDDPRWVAVPEPEDIRIETGGQWSRGANIVDRRQLNKPTETTEPRHARALSPDGPEASDMTTAEVPDDQHDSWINPRKGNRINRMRASPGFKDFQAYLLDQLFY</sequence>
<evidence type="ECO:0000256" key="1">
    <source>
        <dbReference type="ARBA" id="ARBA00009176"/>
    </source>
</evidence>
<dbReference type="PANTHER" id="PTHR12304">
    <property type="entry name" value="INOSINE-URIDINE PREFERRING NUCLEOSIDE HYDROLASE"/>
    <property type="match status" value="1"/>
</dbReference>
<dbReference type="Proteomes" id="UP001301769">
    <property type="component" value="Unassembled WGS sequence"/>
</dbReference>
<evidence type="ECO:0000313" key="6">
    <source>
        <dbReference type="EMBL" id="KAK4208809.1"/>
    </source>
</evidence>
<evidence type="ECO:0000256" key="2">
    <source>
        <dbReference type="ARBA" id="ARBA00022801"/>
    </source>
</evidence>
<keyword evidence="3" id="KW-0326">Glycosidase</keyword>
<evidence type="ECO:0000259" key="5">
    <source>
        <dbReference type="Pfam" id="PF01156"/>
    </source>
</evidence>
<feature type="domain" description="Inosine/uridine-preferring nucleoside hydrolase" evidence="5">
    <location>
        <begin position="7"/>
        <end position="391"/>
    </location>
</feature>
<comment type="caution">
    <text evidence="6">The sequence shown here is derived from an EMBL/GenBank/DDBJ whole genome shotgun (WGS) entry which is preliminary data.</text>
</comment>
<dbReference type="GO" id="GO:0008477">
    <property type="term" value="F:purine nucleosidase activity"/>
    <property type="evidence" value="ECO:0007669"/>
    <property type="project" value="TreeGrafter"/>
</dbReference>
<accession>A0AAN7B3E4</accession>
<evidence type="ECO:0000256" key="3">
    <source>
        <dbReference type="ARBA" id="ARBA00023295"/>
    </source>
</evidence>
<dbReference type="Pfam" id="PF01156">
    <property type="entry name" value="IU_nuc_hydro"/>
    <property type="match status" value="1"/>
</dbReference>
<evidence type="ECO:0000313" key="7">
    <source>
        <dbReference type="Proteomes" id="UP001301769"/>
    </source>
</evidence>
<feature type="compositionally biased region" description="Basic and acidic residues" evidence="4">
    <location>
        <begin position="384"/>
        <end position="397"/>
    </location>
</feature>
<organism evidence="6 7">
    <name type="scientific">Rhypophila decipiens</name>
    <dbReference type="NCBI Taxonomy" id="261697"/>
    <lineage>
        <taxon>Eukaryota</taxon>
        <taxon>Fungi</taxon>
        <taxon>Dikarya</taxon>
        <taxon>Ascomycota</taxon>
        <taxon>Pezizomycotina</taxon>
        <taxon>Sordariomycetes</taxon>
        <taxon>Sordariomycetidae</taxon>
        <taxon>Sordariales</taxon>
        <taxon>Naviculisporaceae</taxon>
        <taxon>Rhypophila</taxon>
    </lineage>
</organism>
<protein>
    <submittedName>
        <fullName evidence="6">Pyrimidine-specific ribonucleoside hydrolase RihA</fullName>
    </submittedName>
</protein>
<dbReference type="PANTHER" id="PTHR12304:SF56">
    <property type="entry name" value="HYDROLASE, PUTATIVE (AFU_ORTHOLOGUE AFUA_1G11790)-RELATED"/>
    <property type="match status" value="1"/>
</dbReference>
<dbReference type="Gene3D" id="3.90.245.10">
    <property type="entry name" value="Ribonucleoside hydrolase-like"/>
    <property type="match status" value="1"/>
</dbReference>
<dbReference type="GO" id="GO:0006152">
    <property type="term" value="P:purine nucleoside catabolic process"/>
    <property type="evidence" value="ECO:0007669"/>
    <property type="project" value="TreeGrafter"/>
</dbReference>
<feature type="region of interest" description="Disordered" evidence="4">
    <location>
        <begin position="384"/>
        <end position="432"/>
    </location>
</feature>
<keyword evidence="2 6" id="KW-0378">Hydrolase</keyword>
<name>A0AAN7B3E4_9PEZI</name>
<dbReference type="InterPro" id="IPR023186">
    <property type="entry name" value="IUNH"/>
</dbReference>
<dbReference type="AlphaFoldDB" id="A0AAN7B3E4"/>
<dbReference type="InterPro" id="IPR036452">
    <property type="entry name" value="Ribo_hydro-like"/>
</dbReference>
<reference evidence="6" key="1">
    <citation type="journal article" date="2023" name="Mol. Phylogenet. Evol.">
        <title>Genome-scale phylogeny and comparative genomics of the fungal order Sordariales.</title>
        <authorList>
            <person name="Hensen N."/>
            <person name="Bonometti L."/>
            <person name="Westerberg I."/>
            <person name="Brannstrom I.O."/>
            <person name="Guillou S."/>
            <person name="Cros-Aarteil S."/>
            <person name="Calhoun S."/>
            <person name="Haridas S."/>
            <person name="Kuo A."/>
            <person name="Mondo S."/>
            <person name="Pangilinan J."/>
            <person name="Riley R."/>
            <person name="LaButti K."/>
            <person name="Andreopoulos B."/>
            <person name="Lipzen A."/>
            <person name="Chen C."/>
            <person name="Yan M."/>
            <person name="Daum C."/>
            <person name="Ng V."/>
            <person name="Clum A."/>
            <person name="Steindorff A."/>
            <person name="Ohm R.A."/>
            <person name="Martin F."/>
            <person name="Silar P."/>
            <person name="Natvig D.O."/>
            <person name="Lalanne C."/>
            <person name="Gautier V."/>
            <person name="Ament-Velasquez S.L."/>
            <person name="Kruys A."/>
            <person name="Hutchinson M.I."/>
            <person name="Powell A.J."/>
            <person name="Barry K."/>
            <person name="Miller A.N."/>
            <person name="Grigoriev I.V."/>
            <person name="Debuchy R."/>
            <person name="Gladieux P."/>
            <person name="Hiltunen Thoren M."/>
            <person name="Johannesson H."/>
        </authorList>
    </citation>
    <scope>NUCLEOTIDE SEQUENCE</scope>
    <source>
        <strain evidence="6">PSN293</strain>
    </source>
</reference>
<dbReference type="InterPro" id="IPR001910">
    <property type="entry name" value="Inosine/uridine_hydrolase_dom"/>
</dbReference>
<dbReference type="SUPFAM" id="SSF53590">
    <property type="entry name" value="Nucleoside hydrolase"/>
    <property type="match status" value="1"/>
</dbReference>
<reference evidence="6" key="2">
    <citation type="submission" date="2023-05" db="EMBL/GenBank/DDBJ databases">
        <authorList>
            <consortium name="Lawrence Berkeley National Laboratory"/>
            <person name="Steindorff A."/>
            <person name="Hensen N."/>
            <person name="Bonometti L."/>
            <person name="Westerberg I."/>
            <person name="Brannstrom I.O."/>
            <person name="Guillou S."/>
            <person name="Cros-Aarteil S."/>
            <person name="Calhoun S."/>
            <person name="Haridas S."/>
            <person name="Kuo A."/>
            <person name="Mondo S."/>
            <person name="Pangilinan J."/>
            <person name="Riley R."/>
            <person name="Labutti K."/>
            <person name="Andreopoulos B."/>
            <person name="Lipzen A."/>
            <person name="Chen C."/>
            <person name="Yanf M."/>
            <person name="Daum C."/>
            <person name="Ng V."/>
            <person name="Clum A."/>
            <person name="Ohm R."/>
            <person name="Martin F."/>
            <person name="Silar P."/>
            <person name="Natvig D."/>
            <person name="Lalanne C."/>
            <person name="Gautier V."/>
            <person name="Ament-Velasquez S.L."/>
            <person name="Kruys A."/>
            <person name="Hutchinson M.I."/>
            <person name="Powell A.J."/>
            <person name="Barry K."/>
            <person name="Miller A.N."/>
            <person name="Grigoriev I.V."/>
            <person name="Debuchy R."/>
            <person name="Gladieux P."/>
            <person name="Thoren M.H."/>
            <person name="Johannesson H."/>
        </authorList>
    </citation>
    <scope>NUCLEOTIDE SEQUENCE</scope>
    <source>
        <strain evidence="6">PSN293</strain>
    </source>
</reference>
<dbReference type="GO" id="GO:0005829">
    <property type="term" value="C:cytosol"/>
    <property type="evidence" value="ECO:0007669"/>
    <property type="project" value="TreeGrafter"/>
</dbReference>
<proteinExistence type="inferred from homology"/>
<dbReference type="EMBL" id="MU858228">
    <property type="protein sequence ID" value="KAK4208809.1"/>
    <property type="molecule type" value="Genomic_DNA"/>
</dbReference>
<comment type="similarity">
    <text evidence="1">Belongs to the IUNH family.</text>
</comment>
<evidence type="ECO:0000256" key="4">
    <source>
        <dbReference type="SAM" id="MobiDB-lite"/>
    </source>
</evidence>
<keyword evidence="7" id="KW-1185">Reference proteome</keyword>
<gene>
    <name evidence="6" type="ORF">QBC37DRAFT_431360</name>
</gene>